<feature type="region of interest" description="Disordered" evidence="1">
    <location>
        <begin position="1432"/>
        <end position="1505"/>
    </location>
</feature>
<feature type="region of interest" description="Disordered" evidence="1">
    <location>
        <begin position="1244"/>
        <end position="1287"/>
    </location>
</feature>
<feature type="region of interest" description="Disordered" evidence="1">
    <location>
        <begin position="1637"/>
        <end position="1747"/>
    </location>
</feature>
<dbReference type="Proteomes" id="UP000887568">
    <property type="component" value="Unplaced"/>
</dbReference>
<proteinExistence type="predicted"/>
<feature type="compositionally biased region" description="Low complexity" evidence="1">
    <location>
        <begin position="931"/>
        <end position="942"/>
    </location>
</feature>
<feature type="compositionally biased region" description="Polar residues" evidence="1">
    <location>
        <begin position="905"/>
        <end position="930"/>
    </location>
</feature>
<feature type="region of interest" description="Disordered" evidence="1">
    <location>
        <begin position="1370"/>
        <end position="1415"/>
    </location>
</feature>
<dbReference type="OrthoDB" id="10064192at2759"/>
<feature type="region of interest" description="Disordered" evidence="1">
    <location>
        <begin position="905"/>
        <end position="942"/>
    </location>
</feature>
<accession>A0A913ZGF6</accession>
<dbReference type="EnsemblMetazoa" id="XM_038194935.1">
    <property type="protein sequence ID" value="XP_038050863.1"/>
    <property type="gene ID" value="LOC119724005"/>
</dbReference>
<feature type="compositionally biased region" description="Basic and acidic residues" evidence="1">
    <location>
        <begin position="1781"/>
        <end position="1795"/>
    </location>
</feature>
<feature type="region of interest" description="Disordered" evidence="1">
    <location>
        <begin position="1578"/>
        <end position="1597"/>
    </location>
</feature>
<evidence type="ECO:0000256" key="1">
    <source>
        <dbReference type="SAM" id="MobiDB-lite"/>
    </source>
</evidence>
<keyword evidence="4" id="KW-1185">Reference proteome</keyword>
<name>A0A913ZGF6_PATMI</name>
<feature type="compositionally biased region" description="Polar residues" evidence="1">
    <location>
        <begin position="1692"/>
        <end position="1703"/>
    </location>
</feature>
<dbReference type="InterPro" id="IPR024606">
    <property type="entry name" value="KIAA1549"/>
</dbReference>
<evidence type="ECO:0000313" key="3">
    <source>
        <dbReference type="EnsemblMetazoa" id="XP_038050863.1"/>
    </source>
</evidence>
<evidence type="ECO:0000313" key="4">
    <source>
        <dbReference type="Proteomes" id="UP000887568"/>
    </source>
</evidence>
<keyword evidence="2" id="KW-0732">Signal</keyword>
<dbReference type="PANTHER" id="PTHR21590:SF6">
    <property type="entry name" value="SEA DOMAIN-CONTAINING PROTEIN"/>
    <property type="match status" value="1"/>
</dbReference>
<feature type="compositionally biased region" description="Low complexity" evidence="1">
    <location>
        <begin position="1708"/>
        <end position="1722"/>
    </location>
</feature>
<sequence>MHLSQVAVMSWMMPAIWLVVAVGLVSTNLTSSTVGLLEVSAFSSVITQSKSDLIMSSHQSDFIQSTQGLSPSQASASSAMVAISNASALPSVTSFALLHSANHSTPSFTLGLTSGPMGRQLASSLLSNPPMETQVSSMLSDQPIRTQLSFLSVSSPPMETVVLQQDEQISLISMSTSLVQSASDQSLDLFQVSNIVTADLGSYVVETASSVLQHFQMFTSPPNSLLEVKTTQVPVSGSVIPSPSEPLLFSSVHDSATNRPTASSVYTSEQILPSFDVYTESVPFSSATLGWSYQVSMSEMTSLYKKTPSLIYGNGMSSKLENTFPVSIDVSVNLAALSEEYPLHTSYSGFVAMEMSASTHAVLRDSLSVDGDPLFHSSHLESDHQSTEAVTIVTPSSSMTFPSKLSSNLLETAQPTDDVVAKVTTYRMPLTTSLATEQMTEVAPYPTSGPGTVSTLNKISVIGSNSISVSTSLHEIQSPTANNQCTNSLNLYSDLNSKFLASQLLAAASTLNEDYSLAMQASQPSPSSPPSQQMLIPSSFAGLQLSSTFLFTPTAVSHSLHGDQMLLSSMFDGLSPSSQIFSSAKQSPQTSSLYSHFSLLPASGTFDGSMLSTFLPSAEALYPTSSLSSSANQTPAISSKLAEFPSSNQTSLRSPSLGLTPSYIPIFSSWVDGLSTTDFSLSTKSPQISSSVLYSLISSPLPAVSSVTGLVHTYSVNFSSSTKTPQLTASLSLLTSPLPSMSSMSDRQSAEYFSSSTKTPQLTASLYASPLSPMSSVTSGLSAEDFSSTKTPQLTASLSMLTSPMPSMSSMSDRLSAEDFSSSTKTLQLTASLSLLASPLPSMSSMNDRLSAEDFSSTKTPQLIASLSLLTSPLPSMSSMSDRLSAEDFSSSTKTLQLTASLHANPLSPMSSMTSGLSAEDFSSSTKTPQLTSSLSLHASPLSPMSSLTSGLSAEDFSSSTKTPQLTALPSLHASPLPAFSTAIASYSSKSLQLMSQTEPYQPSSRRLLAVTTATVAMTTSSTYPTLDQSFSTNLYWLKVDVTISEDVDVKERGFITAMETSIARAYSEGKARKDERATAVQDLLEKLNPDNDPLLSVRRKRAVTIDGNTAQVIDLSRDVNYPTNVVLVFYIAEGDTSIPAGESKAIFSELTLQEMTFYLQVVVKSYPTEFLEVVVVATTSPPDLTPLWIVLGVFGGLALLCTGCCCCFVLCRICCRPRPKSARDGPMDMDTLKMLQHKQKYPYRPYKTPNQTPRGFDVAKETGSTKDGGVAKEPSGSGSGFRLQSSGTGSILKKQFNAVNTARLDVDAYSSSSSSELSLHGNDLTVPPLELNSVNERTFKKTTLVNEEDAFHQAASSLELNASGRSHLSNGRLLPLRPQKGHSGDDWNLKSGRSTGRSSSRDSPRSLSTSREAEELKRIYREAQREISRVLEPDIIPDQSDRTYVAPDRQPKSRGKASKRGRKTEVQETAFGRLPSDPALPDAHSAKRATKKQTSGQKRPEALQEARRRVHNLIDEAFSLVGLPKNAISPVIPLATNAPPIATDQEERTNNTKDNQTLFQRKISESVTSSAADIKGREFGSSPAEIGRSHHGKDADEKTTRVVLVPVSHQADAAANIVWNPYSAEDEWAQLHQSQQLTSVPGGVEDTHHPHQAAHHLTMPHPVSIPETSREQRIKGLTSSQQTDNEKKRVTSQGKLSNSQEDLMQGRPSTSMRRSSTSSRRLSTDSDIPKLRNTAPDDPYLDPYLKSSLNDELIGTYTLSPRSDDPTAPQEDPYAMALLRSDREPQSPKPDSGRGDMLSTLSKERGVGKPVADGYDEFDVSRDVAGRDKSGQLVAAIRDELVRLAKKSGQHGSGV</sequence>
<feature type="signal peptide" evidence="2">
    <location>
        <begin position="1"/>
        <end position="27"/>
    </location>
</feature>
<organism evidence="3 4">
    <name type="scientific">Patiria miniata</name>
    <name type="common">Bat star</name>
    <name type="synonym">Asterina miniata</name>
    <dbReference type="NCBI Taxonomy" id="46514"/>
    <lineage>
        <taxon>Eukaryota</taxon>
        <taxon>Metazoa</taxon>
        <taxon>Echinodermata</taxon>
        <taxon>Eleutherozoa</taxon>
        <taxon>Asterozoa</taxon>
        <taxon>Asteroidea</taxon>
        <taxon>Valvatacea</taxon>
        <taxon>Valvatida</taxon>
        <taxon>Asterinidae</taxon>
        <taxon>Patiria</taxon>
    </lineage>
</organism>
<dbReference type="Pfam" id="PF12877">
    <property type="entry name" value="KIAA1549"/>
    <property type="match status" value="1"/>
</dbReference>
<feature type="chain" id="PRO_5036954443" evidence="2">
    <location>
        <begin position="28"/>
        <end position="1856"/>
    </location>
</feature>
<protein>
    <submittedName>
        <fullName evidence="3">Uncharacterized protein</fullName>
    </submittedName>
</protein>
<dbReference type="GeneID" id="119724005"/>
<reference evidence="3" key="1">
    <citation type="submission" date="2022-11" db="UniProtKB">
        <authorList>
            <consortium name="EnsemblMetazoa"/>
        </authorList>
    </citation>
    <scope>IDENTIFICATION</scope>
</reference>
<dbReference type="OMA" id="EMSASTH"/>
<dbReference type="RefSeq" id="XP_038050863.1">
    <property type="nucleotide sequence ID" value="XM_038194935.1"/>
</dbReference>
<evidence type="ECO:0000256" key="2">
    <source>
        <dbReference type="SAM" id="SignalP"/>
    </source>
</evidence>
<feature type="compositionally biased region" description="Basic residues" evidence="1">
    <location>
        <begin position="1453"/>
        <end position="1463"/>
    </location>
</feature>
<dbReference type="PANTHER" id="PTHR21590">
    <property type="entry name" value="SEA DOMAIN-CONTAINING PROTEIN"/>
    <property type="match status" value="1"/>
</dbReference>
<feature type="region of interest" description="Disordered" evidence="1">
    <location>
        <begin position="1779"/>
        <end position="1816"/>
    </location>
</feature>